<feature type="non-terminal residue" evidence="1">
    <location>
        <position position="55"/>
    </location>
</feature>
<name>A0A392VUS1_9FABA</name>
<evidence type="ECO:0000313" key="2">
    <source>
        <dbReference type="Proteomes" id="UP000265520"/>
    </source>
</evidence>
<dbReference type="EMBL" id="LXQA011279344">
    <property type="protein sequence ID" value="MCI91677.1"/>
    <property type="molecule type" value="Genomic_DNA"/>
</dbReference>
<keyword evidence="2" id="KW-1185">Reference proteome</keyword>
<reference evidence="1 2" key="1">
    <citation type="journal article" date="2018" name="Front. Plant Sci.">
        <title>Red Clover (Trifolium pratense) and Zigzag Clover (T. medium) - A Picture of Genomic Similarities and Differences.</title>
        <authorList>
            <person name="Dluhosova J."/>
            <person name="Istvanek J."/>
            <person name="Nedelnik J."/>
            <person name="Repkova J."/>
        </authorList>
    </citation>
    <scope>NUCLEOTIDE SEQUENCE [LARGE SCALE GENOMIC DNA]</scope>
    <source>
        <strain evidence="2">cv. 10/8</strain>
        <tissue evidence="1">Leaf</tissue>
    </source>
</reference>
<comment type="caution">
    <text evidence="1">The sequence shown here is derived from an EMBL/GenBank/DDBJ whole genome shotgun (WGS) entry which is preliminary data.</text>
</comment>
<sequence length="55" mass="6300">MSAFTQFGYTHTIPRLPTQSADPLATQDNISAQFVEYLDRVLTPEQRELAAIYPW</sequence>
<organism evidence="1 2">
    <name type="scientific">Trifolium medium</name>
    <dbReference type="NCBI Taxonomy" id="97028"/>
    <lineage>
        <taxon>Eukaryota</taxon>
        <taxon>Viridiplantae</taxon>
        <taxon>Streptophyta</taxon>
        <taxon>Embryophyta</taxon>
        <taxon>Tracheophyta</taxon>
        <taxon>Spermatophyta</taxon>
        <taxon>Magnoliopsida</taxon>
        <taxon>eudicotyledons</taxon>
        <taxon>Gunneridae</taxon>
        <taxon>Pentapetalae</taxon>
        <taxon>rosids</taxon>
        <taxon>fabids</taxon>
        <taxon>Fabales</taxon>
        <taxon>Fabaceae</taxon>
        <taxon>Papilionoideae</taxon>
        <taxon>50 kb inversion clade</taxon>
        <taxon>NPAAA clade</taxon>
        <taxon>Hologalegina</taxon>
        <taxon>IRL clade</taxon>
        <taxon>Trifolieae</taxon>
        <taxon>Trifolium</taxon>
    </lineage>
</organism>
<dbReference type="Proteomes" id="UP000265520">
    <property type="component" value="Unassembled WGS sequence"/>
</dbReference>
<accession>A0A392VUS1</accession>
<evidence type="ECO:0000313" key="1">
    <source>
        <dbReference type="EMBL" id="MCI91677.1"/>
    </source>
</evidence>
<dbReference type="AlphaFoldDB" id="A0A392VUS1"/>
<protein>
    <submittedName>
        <fullName evidence="1">Uncharacterized protein</fullName>
    </submittedName>
</protein>
<proteinExistence type="predicted"/>